<protein>
    <submittedName>
        <fullName evidence="1">Uncharacterized protein</fullName>
    </submittedName>
</protein>
<evidence type="ECO:0000313" key="2">
    <source>
        <dbReference type="Proteomes" id="UP000824782"/>
    </source>
</evidence>
<dbReference type="Proteomes" id="UP000824782">
    <property type="component" value="Unassembled WGS sequence"/>
</dbReference>
<proteinExistence type="predicted"/>
<reference evidence="1" key="1">
    <citation type="thesis" date="2020" institute="ProQuest LLC" country="789 East Eisenhower Parkway, Ann Arbor, MI, USA">
        <title>Comparative Genomics and Chromosome Evolution.</title>
        <authorList>
            <person name="Mudd A.B."/>
        </authorList>
    </citation>
    <scope>NUCLEOTIDE SEQUENCE</scope>
    <source>
        <strain evidence="1">237g6f4</strain>
        <tissue evidence="1">Blood</tissue>
    </source>
</reference>
<comment type="caution">
    <text evidence="1">The sequence shown here is derived from an EMBL/GenBank/DDBJ whole genome shotgun (WGS) entry which is preliminary data.</text>
</comment>
<dbReference type="AlphaFoldDB" id="A0AAV7DQ87"/>
<sequence length="87" mass="10072">MLNLLLVKQILEAHSFGYGLLGLKTSHLIKFFLACVAIHECTTFWRLLHATPALILPWTVNHPYFNQRFEAIQDFKKNVISEMNTTI</sequence>
<dbReference type="EMBL" id="WNYA01000001">
    <property type="protein sequence ID" value="KAG8598397.1"/>
    <property type="molecule type" value="Genomic_DNA"/>
</dbReference>
<name>A0AAV7DQ87_ENGPU</name>
<evidence type="ECO:0000313" key="1">
    <source>
        <dbReference type="EMBL" id="KAG8598397.1"/>
    </source>
</evidence>
<keyword evidence="2" id="KW-1185">Reference proteome</keyword>
<gene>
    <name evidence="1" type="ORF">GDO81_002597</name>
</gene>
<organism evidence="1 2">
    <name type="scientific">Engystomops pustulosus</name>
    <name type="common">Tungara frog</name>
    <name type="synonym">Physalaemus pustulosus</name>
    <dbReference type="NCBI Taxonomy" id="76066"/>
    <lineage>
        <taxon>Eukaryota</taxon>
        <taxon>Metazoa</taxon>
        <taxon>Chordata</taxon>
        <taxon>Craniata</taxon>
        <taxon>Vertebrata</taxon>
        <taxon>Euteleostomi</taxon>
        <taxon>Amphibia</taxon>
        <taxon>Batrachia</taxon>
        <taxon>Anura</taxon>
        <taxon>Neobatrachia</taxon>
        <taxon>Hyloidea</taxon>
        <taxon>Leptodactylidae</taxon>
        <taxon>Leiuperinae</taxon>
        <taxon>Engystomops</taxon>
    </lineage>
</organism>
<accession>A0AAV7DQ87</accession>